<dbReference type="GO" id="GO:0005829">
    <property type="term" value="C:cytosol"/>
    <property type="evidence" value="ECO:0007669"/>
    <property type="project" value="TreeGrafter"/>
</dbReference>
<dbReference type="SUPFAM" id="SSF46785">
    <property type="entry name" value="Winged helix' DNA-binding domain"/>
    <property type="match status" value="1"/>
</dbReference>
<dbReference type="NCBIfam" id="TIGR00738">
    <property type="entry name" value="rrf2_super"/>
    <property type="match status" value="1"/>
</dbReference>
<dbReference type="InterPro" id="IPR036388">
    <property type="entry name" value="WH-like_DNA-bd_sf"/>
</dbReference>
<dbReference type="InterPro" id="IPR000944">
    <property type="entry name" value="Tscrpt_reg_Rrf2"/>
</dbReference>
<dbReference type="Pfam" id="PF02082">
    <property type="entry name" value="Rrf2"/>
    <property type="match status" value="1"/>
</dbReference>
<comment type="caution">
    <text evidence="1">The sequence shown here is derived from an EMBL/GenBank/DDBJ whole genome shotgun (WGS) entry which is preliminary data.</text>
</comment>
<evidence type="ECO:0000313" key="1">
    <source>
        <dbReference type="EMBL" id="MBC5652057.1"/>
    </source>
</evidence>
<organism evidence="1 2">
    <name type="scientific">Blautia segnis</name>
    <dbReference type="NCBI Taxonomy" id="2763030"/>
    <lineage>
        <taxon>Bacteria</taxon>
        <taxon>Bacillati</taxon>
        <taxon>Bacillota</taxon>
        <taxon>Clostridia</taxon>
        <taxon>Lachnospirales</taxon>
        <taxon>Lachnospiraceae</taxon>
        <taxon>Blautia</taxon>
    </lineage>
</organism>
<evidence type="ECO:0000313" key="2">
    <source>
        <dbReference type="Proteomes" id="UP000652847"/>
    </source>
</evidence>
<name>A0A8I0DST3_9FIRM</name>
<dbReference type="PANTHER" id="PTHR33221">
    <property type="entry name" value="WINGED HELIX-TURN-HELIX TRANSCRIPTIONAL REGULATOR, RRF2 FAMILY"/>
    <property type="match status" value="1"/>
</dbReference>
<gene>
    <name evidence="1" type="ORF">H8S54_13315</name>
</gene>
<proteinExistence type="predicted"/>
<reference evidence="1 2" key="1">
    <citation type="submission" date="2020-08" db="EMBL/GenBank/DDBJ databases">
        <title>Genome public.</title>
        <authorList>
            <person name="Liu C."/>
            <person name="Sun Q."/>
        </authorList>
    </citation>
    <scope>NUCLEOTIDE SEQUENCE [LARGE SCALE GENOMIC DNA]</scope>
    <source>
        <strain evidence="1 2">BX17</strain>
    </source>
</reference>
<protein>
    <submittedName>
        <fullName evidence="1">Rrf2 family transcriptional regulator</fullName>
    </submittedName>
</protein>
<dbReference type="Gene3D" id="1.10.10.10">
    <property type="entry name" value="Winged helix-like DNA-binding domain superfamily/Winged helix DNA-binding domain"/>
    <property type="match status" value="1"/>
</dbReference>
<dbReference type="RefSeq" id="WP_021924614.1">
    <property type="nucleotide sequence ID" value="NZ_JACOOT010000032.1"/>
</dbReference>
<accession>A0A8I0DST3</accession>
<sequence>MFITRECDYAARVLRALSAETRLSVNEICEKESITAPFAYKILKKLQKAGIVKGYRGVHGGYAMNKSMTELTLFDVYSAIDPDLFIIECMASGYECPVDGRGDHLPCYMHRELCEIQQGVWKMLKRKNLQEVFAPEN</sequence>
<dbReference type="AlphaFoldDB" id="A0A8I0DST3"/>
<keyword evidence="2" id="KW-1185">Reference proteome</keyword>
<dbReference type="InterPro" id="IPR011991">
    <property type="entry name" value="ArsR-like_HTH"/>
</dbReference>
<dbReference type="PROSITE" id="PS51197">
    <property type="entry name" value="HTH_RRF2_2"/>
    <property type="match status" value="1"/>
</dbReference>
<dbReference type="Proteomes" id="UP000652847">
    <property type="component" value="Unassembled WGS sequence"/>
</dbReference>
<dbReference type="PANTHER" id="PTHR33221:SF2">
    <property type="entry name" value="TRANSCRIPTIONAL REGULATOR"/>
    <property type="match status" value="1"/>
</dbReference>
<dbReference type="EMBL" id="JACOOT010000032">
    <property type="protein sequence ID" value="MBC5652057.1"/>
    <property type="molecule type" value="Genomic_DNA"/>
</dbReference>
<dbReference type="InterPro" id="IPR036390">
    <property type="entry name" value="WH_DNA-bd_sf"/>
</dbReference>
<dbReference type="CDD" id="cd00090">
    <property type="entry name" value="HTH_ARSR"/>
    <property type="match status" value="1"/>
</dbReference>
<dbReference type="GO" id="GO:0003700">
    <property type="term" value="F:DNA-binding transcription factor activity"/>
    <property type="evidence" value="ECO:0007669"/>
    <property type="project" value="TreeGrafter"/>
</dbReference>